<evidence type="ECO:0000313" key="2">
    <source>
        <dbReference type="EMBL" id="KAG8231651.1"/>
    </source>
</evidence>
<keyword evidence="3" id="KW-1185">Reference proteome</keyword>
<feature type="region of interest" description="Disordered" evidence="1">
    <location>
        <begin position="46"/>
        <end position="104"/>
    </location>
</feature>
<evidence type="ECO:0000256" key="1">
    <source>
        <dbReference type="SAM" id="MobiDB-lite"/>
    </source>
</evidence>
<organism evidence="2 3">
    <name type="scientific">Ladona fulva</name>
    <name type="common">Scarce chaser dragonfly</name>
    <name type="synonym">Libellula fulva</name>
    <dbReference type="NCBI Taxonomy" id="123851"/>
    <lineage>
        <taxon>Eukaryota</taxon>
        <taxon>Metazoa</taxon>
        <taxon>Ecdysozoa</taxon>
        <taxon>Arthropoda</taxon>
        <taxon>Hexapoda</taxon>
        <taxon>Insecta</taxon>
        <taxon>Pterygota</taxon>
        <taxon>Palaeoptera</taxon>
        <taxon>Odonata</taxon>
        <taxon>Epiprocta</taxon>
        <taxon>Anisoptera</taxon>
        <taxon>Libelluloidea</taxon>
        <taxon>Libellulidae</taxon>
        <taxon>Ladona</taxon>
    </lineage>
</organism>
<feature type="non-terminal residue" evidence="2">
    <location>
        <position position="1"/>
    </location>
</feature>
<reference evidence="2" key="2">
    <citation type="submission" date="2017-10" db="EMBL/GenBank/DDBJ databases">
        <title>Ladona fulva Genome sequencing and assembly.</title>
        <authorList>
            <person name="Murali S."/>
            <person name="Richards S."/>
            <person name="Bandaranaike D."/>
            <person name="Bellair M."/>
            <person name="Blankenburg K."/>
            <person name="Chao H."/>
            <person name="Dinh H."/>
            <person name="Doddapaneni H."/>
            <person name="Dugan-Rocha S."/>
            <person name="Elkadiri S."/>
            <person name="Gnanaolivu R."/>
            <person name="Hernandez B."/>
            <person name="Skinner E."/>
            <person name="Javaid M."/>
            <person name="Lee S."/>
            <person name="Li M."/>
            <person name="Ming W."/>
            <person name="Munidasa M."/>
            <person name="Muniz J."/>
            <person name="Nguyen L."/>
            <person name="Hughes D."/>
            <person name="Osuji N."/>
            <person name="Pu L.-L."/>
            <person name="Puazo M."/>
            <person name="Qu C."/>
            <person name="Quiroz J."/>
            <person name="Raj R."/>
            <person name="Weissenberger G."/>
            <person name="Xin Y."/>
            <person name="Zou X."/>
            <person name="Han Y."/>
            <person name="Worley K."/>
            <person name="Muzny D."/>
            <person name="Gibbs R."/>
        </authorList>
    </citation>
    <scope>NUCLEOTIDE SEQUENCE</scope>
    <source>
        <strain evidence="2">Sampled in the wild</strain>
    </source>
</reference>
<name>A0A8K0P2W7_LADFU</name>
<dbReference type="Proteomes" id="UP000792457">
    <property type="component" value="Unassembled WGS sequence"/>
</dbReference>
<protein>
    <submittedName>
        <fullName evidence="2">Uncharacterized protein</fullName>
    </submittedName>
</protein>
<feature type="compositionally biased region" description="Pro residues" evidence="1">
    <location>
        <begin position="59"/>
        <end position="69"/>
    </location>
</feature>
<dbReference type="EMBL" id="KZ308566">
    <property type="protein sequence ID" value="KAG8231651.1"/>
    <property type="molecule type" value="Genomic_DNA"/>
</dbReference>
<dbReference type="AlphaFoldDB" id="A0A8K0P2W7"/>
<evidence type="ECO:0000313" key="3">
    <source>
        <dbReference type="Proteomes" id="UP000792457"/>
    </source>
</evidence>
<gene>
    <name evidence="2" type="ORF">J437_LFUL013146</name>
</gene>
<reference evidence="2" key="1">
    <citation type="submission" date="2013-04" db="EMBL/GenBank/DDBJ databases">
        <authorList>
            <person name="Qu J."/>
            <person name="Murali S.C."/>
            <person name="Bandaranaike D."/>
            <person name="Bellair M."/>
            <person name="Blankenburg K."/>
            <person name="Chao H."/>
            <person name="Dinh H."/>
            <person name="Doddapaneni H."/>
            <person name="Downs B."/>
            <person name="Dugan-Rocha S."/>
            <person name="Elkadiri S."/>
            <person name="Gnanaolivu R.D."/>
            <person name="Hernandez B."/>
            <person name="Javaid M."/>
            <person name="Jayaseelan J.C."/>
            <person name="Lee S."/>
            <person name="Li M."/>
            <person name="Ming W."/>
            <person name="Munidasa M."/>
            <person name="Muniz J."/>
            <person name="Nguyen L."/>
            <person name="Ongeri F."/>
            <person name="Osuji N."/>
            <person name="Pu L.-L."/>
            <person name="Puazo M."/>
            <person name="Qu C."/>
            <person name="Quiroz J."/>
            <person name="Raj R."/>
            <person name="Weissenberger G."/>
            <person name="Xin Y."/>
            <person name="Zou X."/>
            <person name="Han Y."/>
            <person name="Richards S."/>
            <person name="Worley K."/>
            <person name="Muzny D."/>
            <person name="Gibbs R."/>
        </authorList>
    </citation>
    <scope>NUCLEOTIDE SEQUENCE</scope>
    <source>
        <strain evidence="2">Sampled in the wild</strain>
    </source>
</reference>
<sequence length="104" mass="10561">MLSEAVVQGAEIISSRAAEQGRRYESLTALCRSVAGPADLANFARSVPVMPHHHHPIPRPKPFAPPKPPTDQSSSPPSPGGGGNLDAGGFDGDANSLGVVGAGN</sequence>
<accession>A0A8K0P2W7</accession>
<proteinExistence type="predicted"/>
<feature type="compositionally biased region" description="Gly residues" evidence="1">
    <location>
        <begin position="80"/>
        <end position="91"/>
    </location>
</feature>
<comment type="caution">
    <text evidence="2">The sequence shown here is derived from an EMBL/GenBank/DDBJ whole genome shotgun (WGS) entry which is preliminary data.</text>
</comment>